<dbReference type="Gene3D" id="3.40.50.1010">
    <property type="entry name" value="5'-nuclease"/>
    <property type="match status" value="1"/>
</dbReference>
<evidence type="ECO:0000313" key="1">
    <source>
        <dbReference type="EMBL" id="KAK1904773.1"/>
    </source>
</evidence>
<comment type="caution">
    <text evidence="1">The sequence shown here is derived from an EMBL/GenBank/DDBJ whole genome shotgun (WGS) entry which is preliminary data.</text>
</comment>
<accession>A0AAD9FG70</accession>
<gene>
    <name evidence="1" type="ORF">KUDE01_011954</name>
</gene>
<keyword evidence="2" id="KW-1185">Reference proteome</keyword>
<dbReference type="Proteomes" id="UP001228049">
    <property type="component" value="Unassembled WGS sequence"/>
</dbReference>
<organism evidence="1 2">
    <name type="scientific">Dissostichus eleginoides</name>
    <name type="common">Patagonian toothfish</name>
    <name type="synonym">Dissostichus amissus</name>
    <dbReference type="NCBI Taxonomy" id="100907"/>
    <lineage>
        <taxon>Eukaryota</taxon>
        <taxon>Metazoa</taxon>
        <taxon>Chordata</taxon>
        <taxon>Craniata</taxon>
        <taxon>Vertebrata</taxon>
        <taxon>Euteleostomi</taxon>
        <taxon>Actinopterygii</taxon>
        <taxon>Neopterygii</taxon>
        <taxon>Teleostei</taxon>
        <taxon>Neoteleostei</taxon>
        <taxon>Acanthomorphata</taxon>
        <taxon>Eupercaria</taxon>
        <taxon>Perciformes</taxon>
        <taxon>Notothenioidei</taxon>
        <taxon>Nototheniidae</taxon>
        <taxon>Dissostichus</taxon>
    </lineage>
</organism>
<proteinExistence type="predicted"/>
<sequence>MQIKLDGQSVTSTMEVKSKVQALSSLRKIPKINEKKIHLDSLNNKDQKMNKANKAGFSKTSLKELTDPLDLTNQSCSTLVVDGGWLLYMVKWEQGQTWQEIANSYLSYVQCLGRRSQKTIVVFDGYSRSPKDHDHIRRTKKSCCDLQIRPDMIHWTPRAKFLDNTNNKSELIHLLSSTFRKHNITVEQCDNDADTSIVREALATATDDSVEVRAEDADVLVMLREMLLLFCHAFTGCDTVSAIAGHGKTTLFDRFCAGDIDEHMDIFLDTQATKDAVIQAGTTIFQYIYHAPGTALGEIRHNMFSRKAAAGLIKPETLPPTEGAAAQHSLRAYLQTQDWILLQRISCKNCGHDGGESGEDSEIDS</sequence>
<protein>
    <submittedName>
        <fullName evidence="1">Uncharacterized protein</fullName>
    </submittedName>
</protein>
<dbReference type="EMBL" id="JASDAP010000004">
    <property type="protein sequence ID" value="KAK1904773.1"/>
    <property type="molecule type" value="Genomic_DNA"/>
</dbReference>
<evidence type="ECO:0000313" key="2">
    <source>
        <dbReference type="Proteomes" id="UP001228049"/>
    </source>
</evidence>
<name>A0AAD9FG70_DISEL</name>
<reference evidence="1" key="1">
    <citation type="submission" date="2023-04" db="EMBL/GenBank/DDBJ databases">
        <title>Chromosome-level genome of Chaenocephalus aceratus.</title>
        <authorList>
            <person name="Park H."/>
        </authorList>
    </citation>
    <scope>NUCLEOTIDE SEQUENCE</scope>
    <source>
        <strain evidence="1">DE</strain>
        <tissue evidence="1">Muscle</tissue>
    </source>
</reference>
<dbReference type="SUPFAM" id="SSF88723">
    <property type="entry name" value="PIN domain-like"/>
    <property type="match status" value="1"/>
</dbReference>
<dbReference type="InterPro" id="IPR029060">
    <property type="entry name" value="PIN-like_dom_sf"/>
</dbReference>
<dbReference type="AlphaFoldDB" id="A0AAD9FG70"/>